<feature type="non-terminal residue" evidence="1">
    <location>
        <position position="64"/>
    </location>
</feature>
<dbReference type="AlphaFoldDB" id="A0A061QWA6"/>
<proteinExistence type="predicted"/>
<accession>A0A061QWA6</accession>
<organism evidence="1">
    <name type="scientific">Tetraselmis sp. GSL018</name>
    <dbReference type="NCBI Taxonomy" id="582737"/>
    <lineage>
        <taxon>Eukaryota</taxon>
        <taxon>Viridiplantae</taxon>
        <taxon>Chlorophyta</taxon>
        <taxon>core chlorophytes</taxon>
        <taxon>Chlorodendrophyceae</taxon>
        <taxon>Chlorodendrales</taxon>
        <taxon>Chlorodendraceae</taxon>
        <taxon>Tetraselmis</taxon>
    </lineage>
</organism>
<feature type="non-terminal residue" evidence="1">
    <location>
        <position position="1"/>
    </location>
</feature>
<name>A0A061QWA6_9CHLO</name>
<reference evidence="1" key="1">
    <citation type="submission" date="2014-05" db="EMBL/GenBank/DDBJ databases">
        <title>The transcriptome of the halophilic microalga Tetraselmis sp. GSL018 isolated from the Great Salt Lake, Utah.</title>
        <authorList>
            <person name="Jinkerson R.E."/>
            <person name="D'Adamo S."/>
            <person name="Posewitz M.C."/>
        </authorList>
    </citation>
    <scope>NUCLEOTIDE SEQUENCE</scope>
    <source>
        <strain evidence="1">GSL018</strain>
    </source>
</reference>
<protein>
    <submittedName>
        <fullName evidence="1">Uncharacterized protein</fullName>
    </submittedName>
</protein>
<sequence>SELLSNFGRSRARKLGKSCLCGRDGSSEILPRELVSFYSISNILGLKVFILLSASSCTHQPARS</sequence>
<dbReference type="EMBL" id="GBEZ01024248">
    <property type="protein sequence ID" value="JAC62720.1"/>
    <property type="molecule type" value="Transcribed_RNA"/>
</dbReference>
<evidence type="ECO:0000313" key="1">
    <source>
        <dbReference type="EMBL" id="JAC62720.1"/>
    </source>
</evidence>
<gene>
    <name evidence="1" type="ORF">TSPGSL018_22514</name>
</gene>